<evidence type="ECO:0000256" key="1">
    <source>
        <dbReference type="PIRSR" id="PIRSR018774-1"/>
    </source>
</evidence>
<dbReference type="HOGENOM" id="CLU_061941_0_0_0"/>
<evidence type="ECO:0000313" key="3">
    <source>
        <dbReference type="EMBL" id="AEH44794.1"/>
    </source>
</evidence>
<dbReference type="InterPro" id="IPR029055">
    <property type="entry name" value="Ntn_hydrolases_N"/>
</dbReference>
<dbReference type="MEROPS" id="C44.A09"/>
<organism evidence="3 4">
    <name type="scientific">Thermodesulfatator indicus (strain DSM 15286 / JCM 11887 / CIR29812)</name>
    <dbReference type="NCBI Taxonomy" id="667014"/>
    <lineage>
        <taxon>Bacteria</taxon>
        <taxon>Pseudomonadati</taxon>
        <taxon>Thermodesulfobacteriota</taxon>
        <taxon>Thermodesulfobacteria</taxon>
        <taxon>Thermodesulfobacteriales</taxon>
        <taxon>Thermodesulfatatoraceae</taxon>
        <taxon>Thermodesulfatator</taxon>
    </lineage>
</organism>
<feature type="domain" description="Glutamine amidotransferase type-2" evidence="2">
    <location>
        <begin position="13"/>
        <end position="363"/>
    </location>
</feature>
<dbReference type="EMBL" id="CP002683">
    <property type="protein sequence ID" value="AEH44794.1"/>
    <property type="molecule type" value="Genomic_DNA"/>
</dbReference>
<dbReference type="Proteomes" id="UP000006793">
    <property type="component" value="Chromosome"/>
</dbReference>
<dbReference type="eggNOG" id="COG0067">
    <property type="taxonomic scope" value="Bacteria"/>
</dbReference>
<dbReference type="OrthoDB" id="9770094at2"/>
<dbReference type="InterPro" id="IPR012375">
    <property type="entry name" value="Glu_synth_lsu_1"/>
</dbReference>
<reference evidence="4" key="1">
    <citation type="submission" date="2011-04" db="EMBL/GenBank/DDBJ databases">
        <title>The complete genome of Thermodesulfatator indicus DSM 15286.</title>
        <authorList>
            <person name="Lucas S."/>
            <person name="Copeland A."/>
            <person name="Lapidus A."/>
            <person name="Bruce D."/>
            <person name="Goodwin L."/>
            <person name="Pitluck S."/>
            <person name="Peters L."/>
            <person name="Kyrpides N."/>
            <person name="Mavromatis K."/>
            <person name="Pagani I."/>
            <person name="Ivanova N."/>
            <person name="Saunders L."/>
            <person name="Detter J.C."/>
            <person name="Tapia R."/>
            <person name="Han C."/>
            <person name="Land M."/>
            <person name="Hauser L."/>
            <person name="Markowitz V."/>
            <person name="Cheng J.-F."/>
            <person name="Hugenholtz P."/>
            <person name="Woyke T."/>
            <person name="Wu D."/>
            <person name="Spring S."/>
            <person name="Schroeder M."/>
            <person name="Brambilla E."/>
            <person name="Klenk H.-P."/>
            <person name="Eisen J.A."/>
        </authorList>
    </citation>
    <scope>NUCLEOTIDE SEQUENCE [LARGE SCALE GENOMIC DNA]</scope>
    <source>
        <strain evidence="4">DSM 15286 / JCM 11887 / CIR29812</strain>
    </source>
</reference>
<evidence type="ECO:0000313" key="4">
    <source>
        <dbReference type="Proteomes" id="UP000006793"/>
    </source>
</evidence>
<keyword evidence="4" id="KW-1185">Reference proteome</keyword>
<gene>
    <name evidence="3" type="ordered locus">Thein_0919</name>
</gene>
<dbReference type="PROSITE" id="PS51278">
    <property type="entry name" value="GATASE_TYPE_2"/>
    <property type="match status" value="1"/>
</dbReference>
<dbReference type="RefSeq" id="WP_013907536.1">
    <property type="nucleotide sequence ID" value="NC_015681.1"/>
</dbReference>
<dbReference type="InterPro" id="IPR017932">
    <property type="entry name" value="GATase_2_dom"/>
</dbReference>
<dbReference type="PaxDb" id="667014-Thein_0919"/>
<sequence length="402" mass="45356">MEIFIPNKEISGCGLSGVINRKGELIKGEVIIESICCQMERGNGLGAGYAAYGIYPEFAEHYCLHVMADTKKALKEVEEVLAHKCYLVHQEKIPTRPVPGITSPPRFYRYFVKPRYEGDLREICEGTPDEDDYMVRLVMKINRDISGAYIISSGRNMGAFKGVGFPDQIAEFFRLDEYSAYIWTAHNRFPTNTPGWWGGAHPFTILDWSIVHNGEISSYGTNRRYLEMFGYHCTLLTDTEVVAYLLDLLIRRHGLPIELACMALAPPFWEEIDRMEEPDRSVCTAIRAVYGPAMLNGPFAILFAYNGGLVGLNDRVKLRPLVAAKKGDFYYMASEEAAIRAICPDPDEVWCPKAGEPVIIELEPDTIPNQRSYLRGEPFKISAPVCRIPLGDEEETEEEEEA</sequence>
<reference evidence="3 4" key="2">
    <citation type="journal article" date="2012" name="Stand. Genomic Sci.">
        <title>Complete genome sequence of the thermophilic sulfate-reducing ocean bacterium Thermodesulfatator indicus type strain (CIR29812(T)).</title>
        <authorList>
            <person name="Anderson I."/>
            <person name="Saunders E."/>
            <person name="Lapidus A."/>
            <person name="Nolan M."/>
            <person name="Lucas S."/>
            <person name="Tice H."/>
            <person name="Del Rio T.G."/>
            <person name="Cheng J.F."/>
            <person name="Han C."/>
            <person name="Tapia R."/>
            <person name="Goodwin L.A."/>
            <person name="Pitluck S."/>
            <person name="Liolios K."/>
            <person name="Mavromatis K."/>
            <person name="Pagani I."/>
            <person name="Ivanova N."/>
            <person name="Mikhailova N."/>
            <person name="Pati A."/>
            <person name="Chen A."/>
            <person name="Palaniappan K."/>
            <person name="Land M."/>
            <person name="Hauser L."/>
            <person name="Jeffries C.D."/>
            <person name="Chang Y.J."/>
            <person name="Brambilla E.M."/>
            <person name="Rohde M."/>
            <person name="Spring S."/>
            <person name="Goker M."/>
            <person name="Detter J.C."/>
            <person name="Woyke T."/>
            <person name="Bristow J."/>
            <person name="Eisen J.A."/>
            <person name="Markowitz V."/>
            <person name="Hugenholtz P."/>
            <person name="Kyrpides N.C."/>
            <person name="Klenk H.P."/>
        </authorList>
    </citation>
    <scope>NUCLEOTIDE SEQUENCE [LARGE SCALE GENOMIC DNA]</scope>
    <source>
        <strain evidence="4">DSM 15286 / JCM 11887 / CIR29812</strain>
    </source>
</reference>
<dbReference type="PIRSF" id="PIRSF018774">
    <property type="entry name" value="GOGAT_lg_dom1"/>
    <property type="match status" value="1"/>
</dbReference>
<dbReference type="SUPFAM" id="SSF56235">
    <property type="entry name" value="N-terminal nucleophile aminohydrolases (Ntn hydrolases)"/>
    <property type="match status" value="1"/>
</dbReference>
<keyword evidence="3" id="KW-0315">Glutamine amidotransferase</keyword>
<feature type="active site" description="For GATase activity" evidence="1">
    <location>
        <position position="13"/>
    </location>
</feature>
<dbReference type="PATRIC" id="fig|667014.3.peg.942"/>
<dbReference type="KEGG" id="tid:Thein_0919"/>
<evidence type="ECO:0000259" key="2">
    <source>
        <dbReference type="PROSITE" id="PS51278"/>
    </source>
</evidence>
<dbReference type="CDD" id="cd01907">
    <property type="entry name" value="GlxB"/>
    <property type="match status" value="1"/>
</dbReference>
<name>F8AD62_THEID</name>
<protein>
    <submittedName>
        <fullName evidence="3">Glutamine amidotransferase class-II</fullName>
    </submittedName>
</protein>
<accession>F8AD62</accession>
<proteinExistence type="predicted"/>
<dbReference type="Pfam" id="PF00310">
    <property type="entry name" value="GATase_2"/>
    <property type="match status" value="1"/>
</dbReference>
<dbReference type="Gene3D" id="3.60.20.10">
    <property type="entry name" value="Glutamine Phosphoribosylpyrophosphate, subunit 1, domain 1"/>
    <property type="match status" value="1"/>
</dbReference>
<dbReference type="AlphaFoldDB" id="F8AD62"/>
<dbReference type="InParanoid" id="F8AD62"/>
<dbReference type="STRING" id="667014.Thein_0919"/>